<keyword evidence="3" id="KW-1185">Reference proteome</keyword>
<protein>
    <submittedName>
        <fullName evidence="2">Fused MFS/spermidine synthase</fullName>
    </submittedName>
</protein>
<dbReference type="AlphaFoldDB" id="A0A7X0RRB4"/>
<dbReference type="Pfam" id="PF01564">
    <property type="entry name" value="Spermine_synth"/>
    <property type="match status" value="1"/>
</dbReference>
<evidence type="ECO:0000256" key="1">
    <source>
        <dbReference type="ARBA" id="ARBA00023115"/>
    </source>
</evidence>
<gene>
    <name evidence="2" type="ORF">H7C19_15370</name>
</gene>
<organism evidence="2 3">
    <name type="scientific">Cohnella nanjingensis</name>
    <dbReference type="NCBI Taxonomy" id="1387779"/>
    <lineage>
        <taxon>Bacteria</taxon>
        <taxon>Bacillati</taxon>
        <taxon>Bacillota</taxon>
        <taxon>Bacilli</taxon>
        <taxon>Bacillales</taxon>
        <taxon>Paenibacillaceae</taxon>
        <taxon>Cohnella</taxon>
    </lineage>
</organism>
<dbReference type="NCBIfam" id="NF037959">
    <property type="entry name" value="MFS_SpdSyn"/>
    <property type="match status" value="1"/>
</dbReference>
<name>A0A7X0RRB4_9BACL</name>
<accession>A0A7X0RRB4</accession>
<dbReference type="PANTHER" id="PTHR43317">
    <property type="entry name" value="THERMOSPERMINE SYNTHASE ACAULIS5"/>
    <property type="match status" value="1"/>
</dbReference>
<reference evidence="2 3" key="1">
    <citation type="submission" date="2020-08" db="EMBL/GenBank/DDBJ databases">
        <title>Cohnella phylogeny.</title>
        <authorList>
            <person name="Dunlap C."/>
        </authorList>
    </citation>
    <scope>NUCLEOTIDE SEQUENCE [LARGE SCALE GENOMIC DNA]</scope>
    <source>
        <strain evidence="2 3">DSM 28246</strain>
    </source>
</reference>
<keyword evidence="1" id="KW-0620">Polyamine biosynthesis</keyword>
<dbReference type="SUPFAM" id="SSF53335">
    <property type="entry name" value="S-adenosyl-L-methionine-dependent methyltransferases"/>
    <property type="match status" value="1"/>
</dbReference>
<dbReference type="Gene3D" id="3.40.50.150">
    <property type="entry name" value="Vaccinia Virus protein VP39"/>
    <property type="match status" value="1"/>
</dbReference>
<dbReference type="Proteomes" id="UP000547209">
    <property type="component" value="Unassembled WGS sequence"/>
</dbReference>
<sequence>MHLLDRRSGMDGEIAVYERTELYGEMGKYRCLQFADGALQGAIDLRDPSRVVLAYQRALIHLMSYNEPAFERAFVIGHGAGTIASRFADRQFKVAEIDEAIVSLSRQYFGYWLDNVTVGDGRRVLEAEAPGAYDYILVDAFTAKGTPRHLASLPFFRMTAEKLGPRGILFLNLIGRARGDKRIASVYTTLREAFPHVRAFYLGGRDDPSDGNFILAGAKREIGWQEAQMAGFAETEPEQGYVVGD</sequence>
<dbReference type="EMBL" id="JACJVP010000024">
    <property type="protein sequence ID" value="MBB6672058.1"/>
    <property type="molecule type" value="Genomic_DNA"/>
</dbReference>
<comment type="caution">
    <text evidence="2">The sequence shown here is derived from an EMBL/GenBank/DDBJ whole genome shotgun (WGS) entry which is preliminary data.</text>
</comment>
<proteinExistence type="predicted"/>
<dbReference type="PANTHER" id="PTHR43317:SF1">
    <property type="entry name" value="THERMOSPERMINE SYNTHASE ACAULIS5"/>
    <property type="match status" value="1"/>
</dbReference>
<dbReference type="CDD" id="cd02440">
    <property type="entry name" value="AdoMet_MTases"/>
    <property type="match status" value="1"/>
</dbReference>
<dbReference type="RefSeq" id="WP_185143526.1">
    <property type="nucleotide sequence ID" value="NZ_JACJVP010000024.1"/>
</dbReference>
<dbReference type="InterPro" id="IPR029063">
    <property type="entry name" value="SAM-dependent_MTases_sf"/>
</dbReference>
<dbReference type="GO" id="GO:0006596">
    <property type="term" value="P:polyamine biosynthetic process"/>
    <property type="evidence" value="ECO:0007669"/>
    <property type="project" value="UniProtKB-KW"/>
</dbReference>
<evidence type="ECO:0000313" key="2">
    <source>
        <dbReference type="EMBL" id="MBB6672058.1"/>
    </source>
</evidence>
<evidence type="ECO:0000313" key="3">
    <source>
        <dbReference type="Proteomes" id="UP000547209"/>
    </source>
</evidence>